<dbReference type="EMBL" id="JAJNNZ010000002">
    <property type="protein sequence ID" value="MCJ2375685.1"/>
    <property type="molecule type" value="Genomic_DNA"/>
</dbReference>
<dbReference type="Proteomes" id="UP001139488">
    <property type="component" value="Unassembled WGS sequence"/>
</dbReference>
<dbReference type="Gene3D" id="1.10.10.10">
    <property type="entry name" value="Winged helix-like DNA-binding domain superfamily/Winged helix DNA-binding domain"/>
    <property type="match status" value="1"/>
</dbReference>
<dbReference type="AlphaFoldDB" id="A0A9X2AUU2"/>
<dbReference type="InterPro" id="IPR036388">
    <property type="entry name" value="WH-like_DNA-bd_sf"/>
</dbReference>
<accession>A0A9X2AUU2</accession>
<evidence type="ECO:0000313" key="2">
    <source>
        <dbReference type="EMBL" id="MCJ2375685.1"/>
    </source>
</evidence>
<name>A0A9X2AUU2_9VIBR</name>
<proteinExistence type="predicted"/>
<evidence type="ECO:0000313" key="3">
    <source>
        <dbReference type="Proteomes" id="UP001139488"/>
    </source>
</evidence>
<evidence type="ECO:0000259" key="1">
    <source>
        <dbReference type="Pfam" id="PF09012"/>
    </source>
</evidence>
<dbReference type="RefSeq" id="WP_244354963.1">
    <property type="nucleotide sequence ID" value="NZ_JAJNNZ010000002.1"/>
</dbReference>
<organism evidence="2 3">
    <name type="scientific">Vibrio gelatinilyticus</name>
    <dbReference type="NCBI Taxonomy" id="2893468"/>
    <lineage>
        <taxon>Bacteria</taxon>
        <taxon>Pseudomonadati</taxon>
        <taxon>Pseudomonadota</taxon>
        <taxon>Gammaproteobacteria</taxon>
        <taxon>Vibrionales</taxon>
        <taxon>Vibrionaceae</taxon>
        <taxon>Vibrio</taxon>
    </lineage>
</organism>
<comment type="caution">
    <text evidence="2">The sequence shown here is derived from an EMBL/GenBank/DDBJ whole genome shotgun (WGS) entry which is preliminary data.</text>
</comment>
<dbReference type="InterPro" id="IPR015102">
    <property type="entry name" value="Tscrpt_reg_HTH_FeoC"/>
</dbReference>
<gene>
    <name evidence="2" type="ORF">LNL84_02455</name>
</gene>
<protein>
    <submittedName>
        <fullName evidence="2">FeoC-like transcriptional regulator</fullName>
    </submittedName>
</protein>
<dbReference type="SUPFAM" id="SSF46785">
    <property type="entry name" value="Winged helix' DNA-binding domain"/>
    <property type="match status" value="1"/>
</dbReference>
<keyword evidence="3" id="KW-1185">Reference proteome</keyword>
<reference evidence="2" key="1">
    <citation type="submission" date="2021-11" db="EMBL/GenBank/DDBJ databases">
        <title>Vibrio ZSDE26 sp. nov. and Vibrio ZSDZ34 sp. nov., isolated from coastal seawater in Qingdao.</title>
        <authorList>
            <person name="Zhang P."/>
        </authorList>
    </citation>
    <scope>NUCLEOTIDE SEQUENCE</scope>
    <source>
        <strain evidence="2">ZSDZ34</strain>
    </source>
</reference>
<feature type="domain" description="Transcriptional regulator HTH-type FeoC" evidence="1">
    <location>
        <begin position="2"/>
        <end position="51"/>
    </location>
</feature>
<dbReference type="Pfam" id="PF09012">
    <property type="entry name" value="FeoC"/>
    <property type="match status" value="1"/>
</dbReference>
<sequence>MILSDLKQAIVETPGITRQSLAERFALSEDGVDAMLTVWIKKGVLTRTEDRTKTQALLRVRYHLNQSGALSLKVIM</sequence>
<dbReference type="InterPro" id="IPR036390">
    <property type="entry name" value="WH_DNA-bd_sf"/>
</dbReference>